<dbReference type="PANTHER" id="PTHR30471:SF3">
    <property type="entry name" value="UPF0758 PROTEIN YEES-RELATED"/>
    <property type="match status" value="1"/>
</dbReference>
<keyword evidence="2" id="KW-0479">Metal-binding</keyword>
<dbReference type="InterPro" id="IPR001405">
    <property type="entry name" value="UPF0758"/>
</dbReference>
<dbReference type="GO" id="GO:0006508">
    <property type="term" value="P:proteolysis"/>
    <property type="evidence" value="ECO:0007669"/>
    <property type="project" value="UniProtKB-KW"/>
</dbReference>
<name>A0A850P7C1_9PROT</name>
<evidence type="ECO:0000313" key="8">
    <source>
        <dbReference type="EMBL" id="NVN40505.1"/>
    </source>
</evidence>
<dbReference type="CDD" id="cd08071">
    <property type="entry name" value="MPN_DUF2466"/>
    <property type="match status" value="1"/>
</dbReference>
<keyword evidence="1" id="KW-0645">Protease</keyword>
<dbReference type="PANTHER" id="PTHR30471">
    <property type="entry name" value="DNA REPAIR PROTEIN RADC"/>
    <property type="match status" value="1"/>
</dbReference>
<dbReference type="GO" id="GO:0046872">
    <property type="term" value="F:metal ion binding"/>
    <property type="evidence" value="ECO:0007669"/>
    <property type="project" value="UniProtKB-KW"/>
</dbReference>
<evidence type="ECO:0000256" key="6">
    <source>
        <dbReference type="RuleBase" id="RU003797"/>
    </source>
</evidence>
<dbReference type="NCBIfam" id="TIGR00608">
    <property type="entry name" value="radc"/>
    <property type="match status" value="1"/>
</dbReference>
<organism evidence="8 9">
    <name type="scientific">Ameyamaea chiangmaiensis</name>
    <dbReference type="NCBI Taxonomy" id="442969"/>
    <lineage>
        <taxon>Bacteria</taxon>
        <taxon>Pseudomonadati</taxon>
        <taxon>Pseudomonadota</taxon>
        <taxon>Alphaproteobacteria</taxon>
        <taxon>Acetobacterales</taxon>
        <taxon>Acetobacteraceae</taxon>
        <taxon>Ameyamaea</taxon>
    </lineage>
</organism>
<dbReference type="AlphaFoldDB" id="A0A850P7C1"/>
<gene>
    <name evidence="8" type="primary">radC</name>
    <name evidence="8" type="ORF">HUK82_08000</name>
</gene>
<feature type="domain" description="MPN" evidence="7">
    <location>
        <begin position="115"/>
        <end position="237"/>
    </location>
</feature>
<protein>
    <submittedName>
        <fullName evidence="8">DNA repair protein RadC</fullName>
    </submittedName>
</protein>
<dbReference type="PROSITE" id="PS50249">
    <property type="entry name" value="MPN"/>
    <property type="match status" value="1"/>
</dbReference>
<proteinExistence type="inferred from homology"/>
<dbReference type="GO" id="GO:0008237">
    <property type="term" value="F:metallopeptidase activity"/>
    <property type="evidence" value="ECO:0007669"/>
    <property type="project" value="UniProtKB-KW"/>
</dbReference>
<evidence type="ECO:0000256" key="2">
    <source>
        <dbReference type="ARBA" id="ARBA00022723"/>
    </source>
</evidence>
<keyword evidence="3" id="KW-0378">Hydrolase</keyword>
<keyword evidence="9" id="KW-1185">Reference proteome</keyword>
<dbReference type="NCBIfam" id="NF000642">
    <property type="entry name" value="PRK00024.1"/>
    <property type="match status" value="1"/>
</dbReference>
<reference evidence="8 9" key="1">
    <citation type="submission" date="2020-06" db="EMBL/GenBank/DDBJ databases">
        <title>Description of novel acetic acid bacteria.</title>
        <authorList>
            <person name="Sombolestani A."/>
        </authorList>
    </citation>
    <scope>NUCLEOTIDE SEQUENCE [LARGE SCALE GENOMIC DNA]</scope>
    <source>
        <strain evidence="8 9">LMG 27010</strain>
    </source>
</reference>
<evidence type="ECO:0000256" key="3">
    <source>
        <dbReference type="ARBA" id="ARBA00022801"/>
    </source>
</evidence>
<sequence>MPQPAATATGLSDVGFNPKRLSPGISAPASTKGQGPDDATLVRALLAAAMPAHGSVDAVADVCLSRFGSYAGLLSAPPTELRTLSGLGPHALSAIRLMHEAALRLVRARIDQRDVLADQSAVIDYLAAVLSRERIEQFRLLFLDQERRLIADEAQARGTVNHTPVYPREVAHRAVEHGAATVILVHNHPTGDPTPSEADLVMTRQIVAACAAIGVGVTDHIIMGNGRWLSFAERGLIDQATASASSGSV</sequence>
<dbReference type="Pfam" id="PF04002">
    <property type="entry name" value="RadC"/>
    <property type="match status" value="1"/>
</dbReference>
<dbReference type="RefSeq" id="WP_176613469.1">
    <property type="nucleotide sequence ID" value="NZ_JABXXR010000047.1"/>
</dbReference>
<dbReference type="Gene3D" id="3.40.140.10">
    <property type="entry name" value="Cytidine Deaminase, domain 2"/>
    <property type="match status" value="1"/>
</dbReference>
<dbReference type="InterPro" id="IPR037518">
    <property type="entry name" value="MPN"/>
</dbReference>
<dbReference type="InterPro" id="IPR025657">
    <property type="entry name" value="RadC_JAB"/>
</dbReference>
<keyword evidence="5" id="KW-0482">Metalloprotease</keyword>
<evidence type="ECO:0000256" key="1">
    <source>
        <dbReference type="ARBA" id="ARBA00022670"/>
    </source>
</evidence>
<dbReference type="EMBL" id="JABXXR010000047">
    <property type="protein sequence ID" value="NVN40505.1"/>
    <property type="molecule type" value="Genomic_DNA"/>
</dbReference>
<dbReference type="Proteomes" id="UP000585665">
    <property type="component" value="Unassembled WGS sequence"/>
</dbReference>
<evidence type="ECO:0000259" key="7">
    <source>
        <dbReference type="PROSITE" id="PS50249"/>
    </source>
</evidence>
<evidence type="ECO:0000256" key="5">
    <source>
        <dbReference type="ARBA" id="ARBA00023049"/>
    </source>
</evidence>
<evidence type="ECO:0000256" key="4">
    <source>
        <dbReference type="ARBA" id="ARBA00022833"/>
    </source>
</evidence>
<comment type="similarity">
    <text evidence="6">Belongs to the UPF0758 family.</text>
</comment>
<comment type="caution">
    <text evidence="8">The sequence shown here is derived from an EMBL/GenBank/DDBJ whole genome shotgun (WGS) entry which is preliminary data.</text>
</comment>
<accession>A0A850P7C1</accession>
<keyword evidence="4" id="KW-0862">Zinc</keyword>
<evidence type="ECO:0000313" key="9">
    <source>
        <dbReference type="Proteomes" id="UP000585665"/>
    </source>
</evidence>
<dbReference type="SUPFAM" id="SSF102712">
    <property type="entry name" value="JAB1/MPN domain"/>
    <property type="match status" value="1"/>
</dbReference>